<evidence type="ECO:0000313" key="2">
    <source>
        <dbReference type="WBParaSite" id="nRc.2.0.1.t27509-RA"/>
    </source>
</evidence>
<dbReference type="Proteomes" id="UP000887565">
    <property type="component" value="Unplaced"/>
</dbReference>
<protein>
    <submittedName>
        <fullName evidence="2">Uncharacterized protein</fullName>
    </submittedName>
</protein>
<accession>A0A915JMR8</accession>
<organism evidence="1 2">
    <name type="scientific">Romanomermis culicivorax</name>
    <name type="common">Nematode worm</name>
    <dbReference type="NCBI Taxonomy" id="13658"/>
    <lineage>
        <taxon>Eukaryota</taxon>
        <taxon>Metazoa</taxon>
        <taxon>Ecdysozoa</taxon>
        <taxon>Nematoda</taxon>
        <taxon>Enoplea</taxon>
        <taxon>Dorylaimia</taxon>
        <taxon>Mermithida</taxon>
        <taxon>Mermithoidea</taxon>
        <taxon>Mermithidae</taxon>
        <taxon>Romanomermis</taxon>
    </lineage>
</organism>
<name>A0A915JMR8_ROMCU</name>
<dbReference type="WBParaSite" id="nRc.2.0.1.t27509-RA">
    <property type="protein sequence ID" value="nRc.2.0.1.t27509-RA"/>
    <property type="gene ID" value="nRc.2.0.1.g27509"/>
</dbReference>
<proteinExistence type="predicted"/>
<reference evidence="2" key="1">
    <citation type="submission" date="2022-11" db="UniProtKB">
        <authorList>
            <consortium name="WormBaseParasite"/>
        </authorList>
    </citation>
    <scope>IDENTIFICATION</scope>
</reference>
<evidence type="ECO:0000313" key="1">
    <source>
        <dbReference type="Proteomes" id="UP000887565"/>
    </source>
</evidence>
<keyword evidence="1" id="KW-1185">Reference proteome</keyword>
<sequence>MSARTPSRAQGSVTCMADSSTEEDRYLAGIEDSRKRFSWCKRKQSNSGGTYLLRTRASHMFLTEKVYKGRNGTQRFVPVQIDVHSHLSKSGMIKNDKSVP</sequence>
<dbReference type="AlphaFoldDB" id="A0A915JMR8"/>